<accession>A0A1Y1UQG9</accession>
<dbReference type="OrthoDB" id="2575738at2759"/>
<dbReference type="Proteomes" id="UP000193218">
    <property type="component" value="Unassembled WGS sequence"/>
</dbReference>
<evidence type="ECO:0000313" key="2">
    <source>
        <dbReference type="EMBL" id="ORX39696.1"/>
    </source>
</evidence>
<protein>
    <submittedName>
        <fullName evidence="2">Uncharacterized protein</fullName>
    </submittedName>
</protein>
<organism evidence="2 3">
    <name type="scientific">Kockovaella imperatae</name>
    <dbReference type="NCBI Taxonomy" id="4999"/>
    <lineage>
        <taxon>Eukaryota</taxon>
        <taxon>Fungi</taxon>
        <taxon>Dikarya</taxon>
        <taxon>Basidiomycota</taxon>
        <taxon>Agaricomycotina</taxon>
        <taxon>Tremellomycetes</taxon>
        <taxon>Tremellales</taxon>
        <taxon>Cuniculitremaceae</taxon>
        <taxon>Kockovaella</taxon>
    </lineage>
</organism>
<comment type="caution">
    <text evidence="2">The sequence shown here is derived from an EMBL/GenBank/DDBJ whole genome shotgun (WGS) entry which is preliminary data.</text>
</comment>
<feature type="compositionally biased region" description="Polar residues" evidence="1">
    <location>
        <begin position="70"/>
        <end position="86"/>
    </location>
</feature>
<name>A0A1Y1UQG9_9TREE</name>
<dbReference type="EMBL" id="NBSH01000002">
    <property type="protein sequence ID" value="ORX39696.1"/>
    <property type="molecule type" value="Genomic_DNA"/>
</dbReference>
<gene>
    <name evidence="2" type="ORF">BD324DRAFT_614650</name>
</gene>
<evidence type="ECO:0000256" key="1">
    <source>
        <dbReference type="SAM" id="MobiDB-lite"/>
    </source>
</evidence>
<dbReference type="RefSeq" id="XP_021873481.1">
    <property type="nucleotide sequence ID" value="XM_022014623.1"/>
</dbReference>
<sequence length="209" mass="23516">MSRSFVPSRPAPSPPYAVKTPNLPPNHPFATHYVPTHRSSVEVSPRHRSLPATFSSSSSDSSSWGSFRSNTSTPIESAARSSTSRLAQPLSPHSRFYHSERPINEPAPQAPSSPFTLPAELSLFDPKPRENLVSDLETIFGTNLRPRFFARSIKVKSKATQSNEPKDKTIGRPRRILKKARERSWEDDFVWGELKSEEDEKSVYRGSWV</sequence>
<evidence type="ECO:0000313" key="3">
    <source>
        <dbReference type="Proteomes" id="UP000193218"/>
    </source>
</evidence>
<proteinExistence type="predicted"/>
<dbReference type="AlphaFoldDB" id="A0A1Y1UQG9"/>
<reference evidence="2 3" key="1">
    <citation type="submission" date="2017-03" db="EMBL/GenBank/DDBJ databases">
        <title>Widespread Adenine N6-methylation of Active Genes in Fungi.</title>
        <authorList>
            <consortium name="DOE Joint Genome Institute"/>
            <person name="Mondo S.J."/>
            <person name="Dannebaum R.O."/>
            <person name="Kuo R.C."/>
            <person name="Louie K.B."/>
            <person name="Bewick A.J."/>
            <person name="Labutti K."/>
            <person name="Haridas S."/>
            <person name="Kuo A."/>
            <person name="Salamov A."/>
            <person name="Ahrendt S.R."/>
            <person name="Lau R."/>
            <person name="Bowen B.P."/>
            <person name="Lipzen A."/>
            <person name="Sullivan W."/>
            <person name="Andreopoulos W.B."/>
            <person name="Clum A."/>
            <person name="Lindquist E."/>
            <person name="Daum C."/>
            <person name="Northen T.R."/>
            <person name="Ramamoorthy G."/>
            <person name="Schmitz R.J."/>
            <person name="Gryganskyi A."/>
            <person name="Culley D."/>
            <person name="Magnuson J."/>
            <person name="James T.Y."/>
            <person name="O'Malley M.A."/>
            <person name="Stajich J.E."/>
            <person name="Spatafora J.W."/>
            <person name="Visel A."/>
            <person name="Grigoriev I.V."/>
        </authorList>
    </citation>
    <scope>NUCLEOTIDE SEQUENCE [LARGE SCALE GENOMIC DNA]</scope>
    <source>
        <strain evidence="2 3">NRRL Y-17943</strain>
    </source>
</reference>
<dbReference type="InParanoid" id="A0A1Y1UQG9"/>
<keyword evidence="3" id="KW-1185">Reference proteome</keyword>
<feature type="compositionally biased region" description="Low complexity" evidence="1">
    <location>
        <begin position="55"/>
        <end position="69"/>
    </location>
</feature>
<dbReference type="GeneID" id="33556431"/>
<feature type="region of interest" description="Disordered" evidence="1">
    <location>
        <begin position="1"/>
        <end position="119"/>
    </location>
</feature>